<evidence type="ECO:0000313" key="3">
    <source>
        <dbReference type="Proteomes" id="UP000186817"/>
    </source>
</evidence>
<keyword evidence="3" id="KW-1185">Reference proteome</keyword>
<feature type="region of interest" description="Disordered" evidence="1">
    <location>
        <begin position="15"/>
        <end position="35"/>
    </location>
</feature>
<protein>
    <submittedName>
        <fullName evidence="2">Uncharacterized protein</fullName>
    </submittedName>
</protein>
<dbReference type="AlphaFoldDB" id="A0A1Q9CU98"/>
<evidence type="ECO:0000313" key="2">
    <source>
        <dbReference type="EMBL" id="OLP86506.1"/>
    </source>
</evidence>
<sequence length="583" mass="62021">MPPFLEQGGFERPLKHLDVPETPSTAVPSVTPSPLGSPVVGESLKLCGGEKALDVHRPEISTCPGREQPTGDAWLEGNGVATLDLGDLSNMVDRGTDMPCLVATSACVELWLRLRRPLQLSSGGPLGLLVAGLSAGPRPRPLGLVKPERTVVAEALLHRAALSVATAKLAAQVLASFAPSQVALVRATGVVARAKPVVPAAQQVAWSALARCSHTRSQRRRLLHGALLAAAGEFGLMQPARLADVVSDWCATQEVAGTPLLVTGKDARVIPTLLLSVLGRLQRHRPRIDPQGLAVAELCAASVLEYISLPSPRKGVFNVPDLRKLSPSALVNCRLLTQDASEASPGFYFALKAKATAEFTGLHETVQTAGIPVPAPAARRAKAAIFVEDVSLPLRAEVPLAAEMLFGPGPQAREAFAWQLPQQILFAKLRTRLKSFRGDYGPERSKRTAPGALVVASLPRHTCVSADLQASVVVAQWASYLSLQRRALQPSLRLVALPRMRASLAAALWTGPRDLHAEVEVHPIDRSSPVTAVDGLSSLPLLFRDGTLDLEAKRPPGFDLAMLCEADFGLQEVDAVQSRVLPS</sequence>
<comment type="caution">
    <text evidence="2">The sequence shown here is derived from an EMBL/GenBank/DDBJ whole genome shotgun (WGS) entry which is preliminary data.</text>
</comment>
<gene>
    <name evidence="2" type="ORF">AK812_SmicGene32366</name>
</gene>
<proteinExistence type="predicted"/>
<reference evidence="2 3" key="1">
    <citation type="submission" date="2016-02" db="EMBL/GenBank/DDBJ databases">
        <title>Genome analysis of coral dinoflagellate symbionts highlights evolutionary adaptations to a symbiotic lifestyle.</title>
        <authorList>
            <person name="Aranda M."/>
            <person name="Li Y."/>
            <person name="Liew Y.J."/>
            <person name="Baumgarten S."/>
            <person name="Simakov O."/>
            <person name="Wilson M."/>
            <person name="Piel J."/>
            <person name="Ashoor H."/>
            <person name="Bougouffa S."/>
            <person name="Bajic V.B."/>
            <person name="Ryu T."/>
            <person name="Ravasi T."/>
            <person name="Bayer T."/>
            <person name="Micklem G."/>
            <person name="Kim H."/>
            <person name="Bhak J."/>
            <person name="Lajeunesse T.C."/>
            <person name="Voolstra C.R."/>
        </authorList>
    </citation>
    <scope>NUCLEOTIDE SEQUENCE [LARGE SCALE GENOMIC DNA]</scope>
    <source>
        <strain evidence="2 3">CCMP2467</strain>
    </source>
</reference>
<evidence type="ECO:0000256" key="1">
    <source>
        <dbReference type="SAM" id="MobiDB-lite"/>
    </source>
</evidence>
<dbReference type="Proteomes" id="UP000186817">
    <property type="component" value="Unassembled WGS sequence"/>
</dbReference>
<accession>A0A1Q9CU98</accession>
<feature type="compositionally biased region" description="Low complexity" evidence="1">
    <location>
        <begin position="20"/>
        <end position="34"/>
    </location>
</feature>
<dbReference type="EMBL" id="LSRX01000912">
    <property type="protein sequence ID" value="OLP86506.1"/>
    <property type="molecule type" value="Genomic_DNA"/>
</dbReference>
<name>A0A1Q9CU98_SYMMI</name>
<organism evidence="2 3">
    <name type="scientific">Symbiodinium microadriaticum</name>
    <name type="common">Dinoflagellate</name>
    <name type="synonym">Zooxanthella microadriatica</name>
    <dbReference type="NCBI Taxonomy" id="2951"/>
    <lineage>
        <taxon>Eukaryota</taxon>
        <taxon>Sar</taxon>
        <taxon>Alveolata</taxon>
        <taxon>Dinophyceae</taxon>
        <taxon>Suessiales</taxon>
        <taxon>Symbiodiniaceae</taxon>
        <taxon>Symbiodinium</taxon>
    </lineage>
</organism>
<dbReference type="OrthoDB" id="10333921at2759"/>